<dbReference type="EMBL" id="BQKI01000021">
    <property type="protein sequence ID" value="GJN12092.1"/>
    <property type="molecule type" value="Genomic_DNA"/>
</dbReference>
<name>A0AAV5DNJ1_ELECO</name>
<reference evidence="2" key="2">
    <citation type="submission" date="2021-12" db="EMBL/GenBank/DDBJ databases">
        <title>Resequencing data analysis of finger millet.</title>
        <authorList>
            <person name="Hatakeyama M."/>
            <person name="Aluri S."/>
            <person name="Balachadran M.T."/>
            <person name="Sivarajan S.R."/>
            <person name="Poveda L."/>
            <person name="Shimizu-Inatsugi R."/>
            <person name="Schlapbach R."/>
            <person name="Sreeman S.M."/>
            <person name="Shimizu K.K."/>
        </authorList>
    </citation>
    <scope>NUCLEOTIDE SEQUENCE</scope>
</reference>
<dbReference type="Gene3D" id="3.40.50.410">
    <property type="entry name" value="von Willebrand factor, type A domain"/>
    <property type="match status" value="1"/>
</dbReference>
<dbReference type="InterPro" id="IPR002035">
    <property type="entry name" value="VWF_A"/>
</dbReference>
<sequence>MFPAIPWAQQRDDFVVLVRVEAPATVQMHTPIDLVVMLDISESMNVPAGSFGGLSRLDLLKKAMKFVISKLDNRDRLAIVAFRDHVVQEYSTEPLRISGDGWCHAKNKVDELVAGSRTTLFQPALERAVQV</sequence>
<dbReference type="Pfam" id="PF13519">
    <property type="entry name" value="VWA_2"/>
    <property type="match status" value="1"/>
</dbReference>
<dbReference type="Proteomes" id="UP001054889">
    <property type="component" value="Unassembled WGS sequence"/>
</dbReference>
<dbReference type="InterPro" id="IPR036465">
    <property type="entry name" value="vWFA_dom_sf"/>
</dbReference>
<evidence type="ECO:0000313" key="2">
    <source>
        <dbReference type="EMBL" id="GJN12092.1"/>
    </source>
</evidence>
<dbReference type="SUPFAM" id="SSF53300">
    <property type="entry name" value="vWA-like"/>
    <property type="match status" value="1"/>
</dbReference>
<proteinExistence type="predicted"/>
<dbReference type="AlphaFoldDB" id="A0AAV5DNJ1"/>
<reference evidence="2" key="1">
    <citation type="journal article" date="2018" name="DNA Res.">
        <title>Multiple hybrid de novo genome assembly of finger millet, an orphan allotetraploid crop.</title>
        <authorList>
            <person name="Hatakeyama M."/>
            <person name="Aluri S."/>
            <person name="Balachadran M.T."/>
            <person name="Sivarajan S.R."/>
            <person name="Patrignani A."/>
            <person name="Gruter S."/>
            <person name="Poveda L."/>
            <person name="Shimizu-Inatsugi R."/>
            <person name="Baeten J."/>
            <person name="Francoijs K.J."/>
            <person name="Nataraja K.N."/>
            <person name="Reddy Y.A.N."/>
            <person name="Phadnis S."/>
            <person name="Ravikumar R.L."/>
            <person name="Schlapbach R."/>
            <person name="Sreeman S.M."/>
            <person name="Shimizu K.K."/>
        </authorList>
    </citation>
    <scope>NUCLEOTIDE SEQUENCE</scope>
</reference>
<dbReference type="PANTHER" id="PTHR10579">
    <property type="entry name" value="CALCIUM-ACTIVATED CHLORIDE CHANNEL REGULATOR"/>
    <property type="match status" value="1"/>
</dbReference>
<evidence type="ECO:0000259" key="1">
    <source>
        <dbReference type="Pfam" id="PF13519"/>
    </source>
</evidence>
<gene>
    <name evidence="2" type="primary">ga30339</name>
    <name evidence="2" type="ORF">PR202_ga30339</name>
</gene>
<evidence type="ECO:0000313" key="3">
    <source>
        <dbReference type="Proteomes" id="UP001054889"/>
    </source>
</evidence>
<keyword evidence="3" id="KW-1185">Reference proteome</keyword>
<feature type="domain" description="VWFA" evidence="1">
    <location>
        <begin position="34"/>
        <end position="130"/>
    </location>
</feature>
<organism evidence="2 3">
    <name type="scientific">Eleusine coracana subsp. coracana</name>
    <dbReference type="NCBI Taxonomy" id="191504"/>
    <lineage>
        <taxon>Eukaryota</taxon>
        <taxon>Viridiplantae</taxon>
        <taxon>Streptophyta</taxon>
        <taxon>Embryophyta</taxon>
        <taxon>Tracheophyta</taxon>
        <taxon>Spermatophyta</taxon>
        <taxon>Magnoliopsida</taxon>
        <taxon>Liliopsida</taxon>
        <taxon>Poales</taxon>
        <taxon>Poaceae</taxon>
        <taxon>PACMAD clade</taxon>
        <taxon>Chloridoideae</taxon>
        <taxon>Cynodonteae</taxon>
        <taxon>Eleusininae</taxon>
        <taxon>Eleusine</taxon>
    </lineage>
</organism>
<dbReference type="PANTHER" id="PTHR10579:SF57">
    <property type="entry name" value="OS11G0687100 PROTEIN"/>
    <property type="match status" value="1"/>
</dbReference>
<dbReference type="InterPro" id="IPR051266">
    <property type="entry name" value="CLCR"/>
</dbReference>
<protein>
    <recommendedName>
        <fullName evidence="1">VWFA domain-containing protein</fullName>
    </recommendedName>
</protein>
<accession>A0AAV5DNJ1</accession>
<comment type="caution">
    <text evidence="2">The sequence shown here is derived from an EMBL/GenBank/DDBJ whole genome shotgun (WGS) entry which is preliminary data.</text>
</comment>